<name>A0A4P6L638_9BURK</name>
<evidence type="ECO:0000313" key="4">
    <source>
        <dbReference type="Proteomes" id="UP000290637"/>
    </source>
</evidence>
<feature type="region of interest" description="Disordered" evidence="1">
    <location>
        <begin position="69"/>
        <end position="137"/>
    </location>
</feature>
<keyword evidence="3" id="KW-0808">Transferase</keyword>
<protein>
    <submittedName>
        <fullName evidence="3">Acetate kinase</fullName>
    </submittedName>
</protein>
<reference evidence="3 4" key="1">
    <citation type="submission" date="2019-02" db="EMBL/GenBank/DDBJ databases">
        <title>Draft Genome Sequences of Six Type Strains of the Genus Massilia.</title>
        <authorList>
            <person name="Miess H."/>
            <person name="Frediansyhah A."/>
            <person name="Gross H."/>
        </authorList>
    </citation>
    <scope>NUCLEOTIDE SEQUENCE [LARGE SCALE GENOMIC DNA]</scope>
    <source>
        <strain evidence="3 4">DSM 17473</strain>
    </source>
</reference>
<feature type="signal peptide" evidence="2">
    <location>
        <begin position="1"/>
        <end position="23"/>
    </location>
</feature>
<gene>
    <name evidence="3" type="ORF">EWM63_31500</name>
</gene>
<dbReference type="KEGG" id="plue:EWM63_31500"/>
<evidence type="ECO:0000313" key="3">
    <source>
        <dbReference type="EMBL" id="QBE66944.1"/>
    </source>
</evidence>
<keyword evidence="2" id="KW-0732">Signal</keyword>
<feature type="compositionally biased region" description="Low complexity" evidence="1">
    <location>
        <begin position="97"/>
        <end position="108"/>
    </location>
</feature>
<dbReference type="AlphaFoldDB" id="A0A4P6L638"/>
<dbReference type="RefSeq" id="WP_130190051.1">
    <property type="nucleotide sequence ID" value="NZ_CP035913.1"/>
</dbReference>
<sequence length="476" mass="49846">MRFDQTLRAGSAGLSLIMLSALAQDAPGVASAAPAAEGPTTAELHQLRQELAEQRALLRQLREALVASRGAPPAAAPHVEGWETASTDGAGPPVSSPLRRPLHPALLATMRGGGPAAPSQPQPTLPQPGAQQGAAAVVPAAPAAKAAAVGQAPARDARPPEVAPLFEAPGVLTARGGTVLEPSFGFGYSSSNRVALVGYTIIPALLIGLIDVREVKRNTFTAALAARRGLTNRTEVEVRVPYVYRADSTVSRELFTGTAVERVFETSGRAIGDVELSLRHQLNDGGIDKPYYVAGLRIKTRTGRDPFEVVTDCTRRCVGENATGTGLPLALPTGSGFYGVQPSLTWLFPSDPAIFFGSVSYLHNVKRSNVSRRVLDGATEPLGEVAPGAVVGFNFGIGLALNEKASLSLGYDHSAMGRTRQNGVNVPGSVRTQLGTLLMGFSYRLTDKRTVNVTVGAGLTRDTPDVSLSVRLPLAF</sequence>
<dbReference type="Proteomes" id="UP000290637">
    <property type="component" value="Chromosome"/>
</dbReference>
<evidence type="ECO:0000256" key="1">
    <source>
        <dbReference type="SAM" id="MobiDB-lite"/>
    </source>
</evidence>
<evidence type="ECO:0000256" key="2">
    <source>
        <dbReference type="SAM" id="SignalP"/>
    </source>
</evidence>
<dbReference type="OrthoDB" id="5297564at2"/>
<dbReference type="GO" id="GO:0016301">
    <property type="term" value="F:kinase activity"/>
    <property type="evidence" value="ECO:0007669"/>
    <property type="project" value="UniProtKB-KW"/>
</dbReference>
<feature type="compositionally biased region" description="Low complexity" evidence="1">
    <location>
        <begin position="127"/>
        <end position="137"/>
    </location>
</feature>
<dbReference type="EMBL" id="CP035913">
    <property type="protein sequence ID" value="QBE66944.1"/>
    <property type="molecule type" value="Genomic_DNA"/>
</dbReference>
<keyword evidence="3" id="KW-0418">Kinase</keyword>
<feature type="chain" id="PRO_5020656352" evidence="2">
    <location>
        <begin position="24"/>
        <end position="476"/>
    </location>
</feature>
<proteinExistence type="predicted"/>
<accession>A0A4P6L638</accession>
<organism evidence="3 4">
    <name type="scientific">Pseudoduganella lutea</name>
    <dbReference type="NCBI Taxonomy" id="321985"/>
    <lineage>
        <taxon>Bacteria</taxon>
        <taxon>Pseudomonadati</taxon>
        <taxon>Pseudomonadota</taxon>
        <taxon>Betaproteobacteria</taxon>
        <taxon>Burkholderiales</taxon>
        <taxon>Oxalobacteraceae</taxon>
        <taxon>Telluria group</taxon>
        <taxon>Pseudoduganella</taxon>
    </lineage>
</organism>
<keyword evidence="4" id="KW-1185">Reference proteome</keyword>